<organism evidence="2 3">
    <name type="scientific">Streptococcus suis</name>
    <dbReference type="NCBI Taxonomy" id="1307"/>
    <lineage>
        <taxon>Bacteria</taxon>
        <taxon>Bacillati</taxon>
        <taxon>Bacillota</taxon>
        <taxon>Bacilli</taxon>
        <taxon>Lactobacillales</taxon>
        <taxon>Streptococcaceae</taxon>
        <taxon>Streptococcus</taxon>
    </lineage>
</organism>
<feature type="domain" description="Primase C-terminal 1" evidence="1">
    <location>
        <begin position="257"/>
        <end position="322"/>
    </location>
</feature>
<accession>A0A4T2GRT2</accession>
<dbReference type="AlphaFoldDB" id="A0A4T2GRT2"/>
<dbReference type="Proteomes" id="UP000306426">
    <property type="component" value="Unassembled WGS sequence"/>
</dbReference>
<dbReference type="EMBL" id="SSXK01000038">
    <property type="protein sequence ID" value="TII01384.1"/>
    <property type="molecule type" value="Genomic_DNA"/>
</dbReference>
<comment type="caution">
    <text evidence="2">The sequence shown here is derived from an EMBL/GenBank/DDBJ whole genome shotgun (WGS) entry which is preliminary data.</text>
</comment>
<gene>
    <name evidence="2" type="ORF">E8L09_09895</name>
</gene>
<protein>
    <submittedName>
        <fullName evidence="2">Replication protein RepR</fullName>
    </submittedName>
</protein>
<dbReference type="RefSeq" id="WP_136670979.1">
    <property type="nucleotide sequence ID" value="NZ_JAGFUY010000038.1"/>
</dbReference>
<reference evidence="2 3" key="1">
    <citation type="submission" date="2019-04" db="EMBL/GenBank/DDBJ databases">
        <title>Genome analysis of Streptococcus suis strain WUSS286.</title>
        <authorList>
            <person name="Chen H."/>
            <person name="Gao X."/>
            <person name="Wu Z."/>
        </authorList>
    </citation>
    <scope>NUCLEOTIDE SEQUENCE [LARGE SCALE GENOMIC DNA]</scope>
    <source>
        <strain evidence="2 3">WUSS286</strain>
    </source>
</reference>
<evidence type="ECO:0000313" key="2">
    <source>
        <dbReference type="EMBL" id="TII01384.1"/>
    </source>
</evidence>
<proteinExistence type="predicted"/>
<evidence type="ECO:0000259" key="1">
    <source>
        <dbReference type="SMART" id="SM00942"/>
    </source>
</evidence>
<evidence type="ECO:0000313" key="3">
    <source>
        <dbReference type="Proteomes" id="UP000306426"/>
    </source>
</evidence>
<sequence length="495" mass="57505">MDITLIHRMILKDGLRNFKFKNSKYQDASFEEQKGSIFGYRNKKNMVSGRGLVLTSLEAIEENKTLFSHWTPNIYRYGTYTQIKPRVTQGHSENNLRQINTFYIDFDVKTQKESINFSDILVSSLDLGFMPTLILKTEKGYQAYFVLQDAAYVTSSTGFKVVNVAKMISQNIREHFKKDNLPVDMTCNHFGIARMPRLDNVEYFDKNNIYTFAEWLSWSMQQDDFEYLKRPNLFVLSGTEGQKQIDEPWYYLLKKTSKIRGEKSLMGRNNVVFTLALANYASGIDQSACLEELTDYNDELAIPLKINELKKTIASAYSGKYEAASRDFIRILCQTWVDSSLTSKDLFIRQGWYKFKKSRDKRQRSHFSEWREDFLAYIQQETSTTNPYLRVKKKDITKTIGIPERSLDHVLKQLQSEGKIMYSFKRGRQGGVIIASVISLAISLMNKTREAREDYYLALSRVFGRALSMITQLLNRSVEQIEERHSGTLFELDTG</sequence>
<name>A0A4T2GRT2_STRSU</name>
<dbReference type="InterPro" id="IPR014820">
    <property type="entry name" value="PriCT_1"/>
</dbReference>
<dbReference type="SMART" id="SM00942">
    <property type="entry name" value="PriCT_1"/>
    <property type="match status" value="1"/>
</dbReference>
<dbReference type="Pfam" id="PF08708">
    <property type="entry name" value="PriCT_1"/>
    <property type="match status" value="1"/>
</dbReference>